<feature type="compositionally biased region" description="Basic and acidic residues" evidence="7">
    <location>
        <begin position="7"/>
        <end position="30"/>
    </location>
</feature>
<dbReference type="InterPro" id="IPR014729">
    <property type="entry name" value="Rossmann-like_a/b/a_fold"/>
</dbReference>
<evidence type="ECO:0000256" key="2">
    <source>
        <dbReference type="ARBA" id="ARBA00022630"/>
    </source>
</evidence>
<feature type="binding site" evidence="5">
    <location>
        <begin position="285"/>
        <end position="289"/>
    </location>
    <ligand>
        <name>FAD</name>
        <dbReference type="ChEBI" id="CHEBI:57692"/>
    </ligand>
</feature>
<dbReference type="Pfam" id="PF03441">
    <property type="entry name" value="FAD_binding_7"/>
    <property type="match status" value="1"/>
</dbReference>
<evidence type="ECO:0000256" key="1">
    <source>
        <dbReference type="ARBA" id="ARBA00005862"/>
    </source>
</evidence>
<dbReference type="GO" id="GO:0043153">
    <property type="term" value="P:entrainment of circadian clock by photoperiod"/>
    <property type="evidence" value="ECO:0007669"/>
    <property type="project" value="TreeGrafter"/>
</dbReference>
<evidence type="ECO:0000256" key="5">
    <source>
        <dbReference type="PIRSR" id="PIRSR602081-1"/>
    </source>
</evidence>
<feature type="binding site" evidence="5">
    <location>
        <begin position="325"/>
        <end position="332"/>
    </location>
    <ligand>
        <name>FAD</name>
        <dbReference type="ChEBI" id="CHEBI:57692"/>
    </ligand>
</feature>
<evidence type="ECO:0000256" key="4">
    <source>
        <dbReference type="ARBA" id="ARBA00022827"/>
    </source>
</evidence>
<keyword evidence="3" id="KW-0547">Nucleotide-binding</keyword>
<dbReference type="InterPro" id="IPR036134">
    <property type="entry name" value="Crypto/Photolyase_FAD-like_sf"/>
</dbReference>
<feature type="compositionally biased region" description="Low complexity" evidence="7">
    <location>
        <begin position="546"/>
        <end position="555"/>
    </location>
</feature>
<dbReference type="FunFam" id="1.10.579.10:FF:000004">
    <property type="entry name" value="Cryptochrome-1"/>
    <property type="match status" value="1"/>
</dbReference>
<feature type="domain" description="Photolyase/cryptochrome alpha/beta" evidence="8">
    <location>
        <begin position="46"/>
        <end position="175"/>
    </location>
</feature>
<protein>
    <recommendedName>
        <fullName evidence="8">Photolyase/cryptochrome alpha/beta domain-containing protein</fullName>
    </recommendedName>
</protein>
<dbReference type="Gene3D" id="1.10.579.10">
    <property type="entry name" value="DNA Cyclobutane Dipyrimidine Photolyase, subunit A, domain 3"/>
    <property type="match status" value="1"/>
</dbReference>
<dbReference type="InterPro" id="IPR006050">
    <property type="entry name" value="DNA_photolyase_N"/>
</dbReference>
<gene>
    <name evidence="9" type="ORF">OXX778_LOCUS14482</name>
</gene>
<comment type="cofactor">
    <cofactor evidence="5">
        <name>FAD</name>
        <dbReference type="ChEBI" id="CHEBI:57692"/>
    </cofactor>
    <text evidence="5">Binds 1 FAD per subunit.</text>
</comment>
<dbReference type="Pfam" id="PF00875">
    <property type="entry name" value="DNA_photolyase"/>
    <property type="match status" value="1"/>
</dbReference>
<dbReference type="InterPro" id="IPR005101">
    <property type="entry name" value="Cryptochr/Photolyase_FAD-bd"/>
</dbReference>
<dbReference type="GO" id="GO:0005634">
    <property type="term" value="C:nucleus"/>
    <property type="evidence" value="ECO:0007669"/>
    <property type="project" value="TreeGrafter"/>
</dbReference>
<dbReference type="GO" id="GO:0003904">
    <property type="term" value="F:deoxyribodipyrimidine photo-lyase activity"/>
    <property type="evidence" value="ECO:0007669"/>
    <property type="project" value="TreeGrafter"/>
</dbReference>
<evidence type="ECO:0000313" key="9">
    <source>
        <dbReference type="EMBL" id="CAF0961683.1"/>
    </source>
</evidence>
<evidence type="ECO:0000259" key="8">
    <source>
        <dbReference type="PROSITE" id="PS51645"/>
    </source>
</evidence>
<dbReference type="Proteomes" id="UP000663879">
    <property type="component" value="Unassembled WGS sequence"/>
</dbReference>
<dbReference type="EMBL" id="CAJNOC010002990">
    <property type="protein sequence ID" value="CAF0961683.1"/>
    <property type="molecule type" value="Genomic_DNA"/>
</dbReference>
<organism evidence="9 10">
    <name type="scientific">Brachionus calyciflorus</name>
    <dbReference type="NCBI Taxonomy" id="104777"/>
    <lineage>
        <taxon>Eukaryota</taxon>
        <taxon>Metazoa</taxon>
        <taxon>Spiralia</taxon>
        <taxon>Gnathifera</taxon>
        <taxon>Rotifera</taxon>
        <taxon>Eurotatoria</taxon>
        <taxon>Monogononta</taxon>
        <taxon>Pseudotrocha</taxon>
        <taxon>Ploima</taxon>
        <taxon>Brachionidae</taxon>
        <taxon>Brachionus</taxon>
    </lineage>
</organism>
<evidence type="ECO:0000256" key="6">
    <source>
        <dbReference type="PIRSR" id="PIRSR602081-2"/>
    </source>
</evidence>
<feature type="region of interest" description="Disordered" evidence="7">
    <location>
        <begin position="526"/>
        <end position="574"/>
    </location>
</feature>
<comment type="similarity">
    <text evidence="1">Belongs to the DNA photolyase class-1 family.</text>
</comment>
<sequence>MPPKKSIKTEKESVNDTKPLIKTEIKKEPEPTQSLNSDNLKMEKVTNCIYWFRKALRLHDNPSLLNAIEKSQYIYPIFILDPWFVQHSKVGPNRWRFLLESLNDLDEQLKRKNSRLILIRGQPKKVFTEKIKEWNINLICFESDTEPYAKKRDEEITSLANELGVRVETKYGHTLYNPEYVYKKNNGKVPLQYQSFLGILAKIGDPPKPLDELSGMFNKIEIDYDLYKVPDLESIGVDSSKCGPRLYPGGETEALRRFEEKFKNDSWVCAFEKPNTSPNSLQPSTTVLSPYLKFGCLSSKKFYWRLKQVYAKKKHSLPPVSLEGQLLFREFFYYVGSYTPNFDKIEGNTVCRQIKWDDKPEYVQAWKEARTGYPFIDAIMTQLRTEGWIHHLARHAVACFLTRGDLYCSWEKGQEVFEEYLLDQDWSLNAANWQWLSASTFFHQYFRVYSPIAFGKKTDDNGDYIRKYLPILKSFPTKYIYEPWTAPLEIQKRHNCIIGKDYPRPIVDHNIISKINISRMKKAYEETKATAAADDGEEEDGKKTKPTTSKSVKTVAKSEKTSPDSRPPSKRAKK</sequence>
<dbReference type="PANTHER" id="PTHR11455">
    <property type="entry name" value="CRYPTOCHROME"/>
    <property type="match status" value="1"/>
</dbReference>
<feature type="site" description="Electron transfer via tryptophanyl radical" evidence="6">
    <location>
        <position position="356"/>
    </location>
</feature>
<evidence type="ECO:0000256" key="7">
    <source>
        <dbReference type="SAM" id="MobiDB-lite"/>
    </source>
</evidence>
<dbReference type="InterPro" id="IPR002081">
    <property type="entry name" value="Cryptochrome/DNA_photolyase_1"/>
</dbReference>
<name>A0A814DXE0_9BILA</name>
<dbReference type="SUPFAM" id="SSF48173">
    <property type="entry name" value="Cryptochrome/photolyase FAD-binding domain"/>
    <property type="match status" value="1"/>
</dbReference>
<dbReference type="SUPFAM" id="SSF52425">
    <property type="entry name" value="Cryptochrome/photolyase, N-terminal domain"/>
    <property type="match status" value="1"/>
</dbReference>
<keyword evidence="10" id="KW-1185">Reference proteome</keyword>
<dbReference type="GO" id="GO:0005737">
    <property type="term" value="C:cytoplasm"/>
    <property type="evidence" value="ECO:0007669"/>
    <property type="project" value="TreeGrafter"/>
</dbReference>
<accession>A0A814DXE0</accession>
<dbReference type="PROSITE" id="PS51645">
    <property type="entry name" value="PHR_CRY_ALPHA_BETA"/>
    <property type="match status" value="1"/>
</dbReference>
<feature type="site" description="Electron transfer via tryptophanyl radical" evidence="6">
    <location>
        <position position="410"/>
    </location>
</feature>
<dbReference type="InterPro" id="IPR036155">
    <property type="entry name" value="Crypto/Photolyase_N_sf"/>
</dbReference>
<dbReference type="AlphaFoldDB" id="A0A814DXE0"/>
<reference evidence="9" key="1">
    <citation type="submission" date="2021-02" db="EMBL/GenBank/DDBJ databases">
        <authorList>
            <person name="Nowell W R."/>
        </authorList>
    </citation>
    <scope>NUCLEOTIDE SEQUENCE</scope>
    <source>
        <strain evidence="9">Ploen Becks lab</strain>
    </source>
</reference>
<dbReference type="GO" id="GO:0003677">
    <property type="term" value="F:DNA binding"/>
    <property type="evidence" value="ECO:0007669"/>
    <property type="project" value="TreeGrafter"/>
</dbReference>
<evidence type="ECO:0000313" key="10">
    <source>
        <dbReference type="Proteomes" id="UP000663879"/>
    </source>
</evidence>
<keyword evidence="2 5" id="KW-0285">Flavoprotein</keyword>
<comment type="caution">
    <text evidence="9">The sequence shown here is derived from an EMBL/GenBank/DDBJ whole genome shotgun (WGS) entry which is preliminary data.</text>
</comment>
<feature type="site" description="Electron transfer via tryptophanyl radical" evidence="6">
    <location>
        <position position="433"/>
    </location>
</feature>
<evidence type="ECO:0000256" key="3">
    <source>
        <dbReference type="ARBA" id="ARBA00022741"/>
    </source>
</evidence>
<feature type="region of interest" description="Disordered" evidence="7">
    <location>
        <begin position="1"/>
        <end position="36"/>
    </location>
</feature>
<dbReference type="Gene3D" id="1.25.40.80">
    <property type="match status" value="1"/>
</dbReference>
<dbReference type="PANTHER" id="PTHR11455:SF9">
    <property type="entry name" value="CRYPTOCHROME CIRCADIAN CLOCK 5 ISOFORM X1"/>
    <property type="match status" value="1"/>
</dbReference>
<feature type="binding site" evidence="5">
    <location>
        <begin position="423"/>
        <end position="425"/>
    </location>
    <ligand>
        <name>FAD</name>
        <dbReference type="ChEBI" id="CHEBI:57692"/>
    </ligand>
</feature>
<dbReference type="GO" id="GO:0071949">
    <property type="term" value="F:FAD binding"/>
    <property type="evidence" value="ECO:0007669"/>
    <property type="project" value="TreeGrafter"/>
</dbReference>
<dbReference type="OrthoDB" id="435881at2759"/>
<dbReference type="GO" id="GO:0032922">
    <property type="term" value="P:circadian regulation of gene expression"/>
    <property type="evidence" value="ECO:0007669"/>
    <property type="project" value="TreeGrafter"/>
</dbReference>
<proteinExistence type="inferred from homology"/>
<keyword evidence="4 5" id="KW-0274">FAD</keyword>
<dbReference type="Gene3D" id="3.40.50.620">
    <property type="entry name" value="HUPs"/>
    <property type="match status" value="1"/>
</dbReference>